<organism evidence="5 6">
    <name type="scientific">Thermomonospora cellulosilytica</name>
    <dbReference type="NCBI Taxonomy" id="1411118"/>
    <lineage>
        <taxon>Bacteria</taxon>
        <taxon>Bacillati</taxon>
        <taxon>Actinomycetota</taxon>
        <taxon>Actinomycetes</taxon>
        <taxon>Streptosporangiales</taxon>
        <taxon>Thermomonosporaceae</taxon>
        <taxon>Thermomonospora</taxon>
    </lineage>
</organism>
<evidence type="ECO:0000313" key="5">
    <source>
        <dbReference type="EMBL" id="MBA9004016.1"/>
    </source>
</evidence>
<dbReference type="RefSeq" id="WP_182705618.1">
    <property type="nucleotide sequence ID" value="NZ_JACJII010000001.1"/>
</dbReference>
<keyword evidence="1" id="KW-0304">Gas vesicle</keyword>
<dbReference type="GO" id="GO:0031411">
    <property type="term" value="C:gas vesicle"/>
    <property type="evidence" value="ECO:0007669"/>
    <property type="project" value="UniProtKB-SubCell"/>
</dbReference>
<sequence length="265" mass="29066">MSDQGVYLYAVATGLSAGDLAGVPALAGGAVRVVEHDGLCAVVSDVPLHEFGEEPLRENLERLEWVEETARTHHEVVTAAAQAASAAAPVRLVTVYRDDDRVRRLLDERRATFTSALERIDGRGEWGVKVYAAEQDDAEPAESAPVDSAKPGTSYLMRRSAQRRRREDRSRRLAEQAEELHERLAKVAVACRRHPPQDPRLSGRSEPQLLNMAYLVDDVRADRFTGAVEEAAAATTGLRVEVTGPWPAYSFIELDGEVDGAGRDR</sequence>
<evidence type="ECO:0000256" key="4">
    <source>
        <dbReference type="SAM" id="MobiDB-lite"/>
    </source>
</evidence>
<dbReference type="PANTHER" id="PTHR36852">
    <property type="entry name" value="PROTEIN GVPL 2"/>
    <property type="match status" value="1"/>
</dbReference>
<evidence type="ECO:0000256" key="1">
    <source>
        <dbReference type="ARBA" id="ARBA00022987"/>
    </source>
</evidence>
<comment type="caution">
    <text evidence="5">The sequence shown here is derived from an EMBL/GenBank/DDBJ whole genome shotgun (WGS) entry which is preliminary data.</text>
</comment>
<evidence type="ECO:0008006" key="7">
    <source>
        <dbReference type="Google" id="ProtNLM"/>
    </source>
</evidence>
<dbReference type="InterPro" id="IPR009430">
    <property type="entry name" value="GvpL/GvpF"/>
</dbReference>
<dbReference type="GO" id="GO:0031412">
    <property type="term" value="P:gas vesicle organization"/>
    <property type="evidence" value="ECO:0007669"/>
    <property type="project" value="InterPro"/>
</dbReference>
<proteinExistence type="inferred from homology"/>
<gene>
    <name evidence="5" type="ORF">HNR21_002898</name>
</gene>
<comment type="subcellular location">
    <subcellularLocation>
        <location evidence="2">Gas vesicle</location>
    </subcellularLocation>
</comment>
<keyword evidence="6" id="KW-1185">Reference proteome</keyword>
<protein>
    <recommendedName>
        <fullName evidence="7">Gas vesicle protein GvpL/GvpF</fullName>
    </recommendedName>
</protein>
<name>A0A7W3MY52_9ACTN</name>
<accession>A0A7W3MY52</accession>
<dbReference type="PANTHER" id="PTHR36852:SF1">
    <property type="entry name" value="PROTEIN GVPL 2"/>
    <property type="match status" value="1"/>
</dbReference>
<comment type="similarity">
    <text evidence="3">Belongs to the gas vesicle GvpF/GvpL family.</text>
</comment>
<dbReference type="AlphaFoldDB" id="A0A7W3MY52"/>
<dbReference type="Proteomes" id="UP000539313">
    <property type="component" value="Unassembled WGS sequence"/>
</dbReference>
<dbReference type="Pfam" id="PF06386">
    <property type="entry name" value="GvpL_GvpF"/>
    <property type="match status" value="1"/>
</dbReference>
<evidence type="ECO:0000313" key="6">
    <source>
        <dbReference type="Proteomes" id="UP000539313"/>
    </source>
</evidence>
<dbReference type="EMBL" id="JACJII010000001">
    <property type="protein sequence ID" value="MBA9004016.1"/>
    <property type="molecule type" value="Genomic_DNA"/>
</dbReference>
<evidence type="ECO:0000256" key="2">
    <source>
        <dbReference type="ARBA" id="ARBA00035108"/>
    </source>
</evidence>
<evidence type="ECO:0000256" key="3">
    <source>
        <dbReference type="ARBA" id="ARBA00035643"/>
    </source>
</evidence>
<reference evidence="5 6" key="1">
    <citation type="submission" date="2020-08" db="EMBL/GenBank/DDBJ databases">
        <title>Sequencing the genomes of 1000 actinobacteria strains.</title>
        <authorList>
            <person name="Klenk H.-P."/>
        </authorList>
    </citation>
    <scope>NUCLEOTIDE SEQUENCE [LARGE SCALE GENOMIC DNA]</scope>
    <source>
        <strain evidence="5 6">DSM 45823</strain>
    </source>
</reference>
<feature type="region of interest" description="Disordered" evidence="4">
    <location>
        <begin position="136"/>
        <end position="170"/>
    </location>
</feature>